<feature type="compositionally biased region" description="Low complexity" evidence="1">
    <location>
        <begin position="1092"/>
        <end position="1103"/>
    </location>
</feature>
<feature type="region of interest" description="Disordered" evidence="1">
    <location>
        <begin position="925"/>
        <end position="1015"/>
    </location>
</feature>
<proteinExistence type="predicted"/>
<feature type="compositionally biased region" description="Polar residues" evidence="1">
    <location>
        <begin position="1069"/>
        <end position="1079"/>
    </location>
</feature>
<feature type="region of interest" description="Disordered" evidence="1">
    <location>
        <begin position="1067"/>
        <end position="1103"/>
    </location>
</feature>
<evidence type="ECO:0000256" key="1">
    <source>
        <dbReference type="SAM" id="MobiDB-lite"/>
    </source>
</evidence>
<dbReference type="PANTHER" id="PTHR33223">
    <property type="entry name" value="CCHC-TYPE DOMAIN-CONTAINING PROTEIN"/>
    <property type="match status" value="1"/>
</dbReference>
<reference evidence="2 3" key="1">
    <citation type="journal article" date="2006" name="Science">
        <title>Phytophthora genome sequences uncover evolutionary origins and mechanisms of pathogenesis.</title>
        <authorList>
            <person name="Tyler B.M."/>
            <person name="Tripathy S."/>
            <person name="Zhang X."/>
            <person name="Dehal P."/>
            <person name="Jiang R.H."/>
            <person name="Aerts A."/>
            <person name="Arredondo F.D."/>
            <person name="Baxter L."/>
            <person name="Bensasson D."/>
            <person name="Beynon J.L."/>
            <person name="Chapman J."/>
            <person name="Damasceno C.M."/>
            <person name="Dorrance A.E."/>
            <person name="Dou D."/>
            <person name="Dickerman A.W."/>
            <person name="Dubchak I.L."/>
            <person name="Garbelotto M."/>
            <person name="Gijzen M."/>
            <person name="Gordon S.G."/>
            <person name="Govers F."/>
            <person name="Grunwald N.J."/>
            <person name="Huang W."/>
            <person name="Ivors K.L."/>
            <person name="Jones R.W."/>
            <person name="Kamoun S."/>
            <person name="Krampis K."/>
            <person name="Lamour K.H."/>
            <person name="Lee M.K."/>
            <person name="McDonald W.H."/>
            <person name="Medina M."/>
            <person name="Meijer H.J."/>
            <person name="Nordberg E.K."/>
            <person name="Maclean D.J."/>
            <person name="Ospina-Giraldo M.D."/>
            <person name="Morris P.F."/>
            <person name="Phuntumart V."/>
            <person name="Putnam N.H."/>
            <person name="Rash S."/>
            <person name="Rose J.K."/>
            <person name="Sakihama Y."/>
            <person name="Salamov A.A."/>
            <person name="Savidor A."/>
            <person name="Scheuring C.F."/>
            <person name="Smith B.M."/>
            <person name="Sobral B.W."/>
            <person name="Terry A."/>
            <person name="Torto-Alalibo T.A."/>
            <person name="Win J."/>
            <person name="Xu Z."/>
            <person name="Zhang H."/>
            <person name="Grigoriev I.V."/>
            <person name="Rokhsar D.S."/>
            <person name="Boore J.L."/>
        </authorList>
    </citation>
    <scope>NUCLEOTIDE SEQUENCE [LARGE SCALE GENOMIC DNA]</scope>
    <source>
        <strain evidence="2 3">P6497</strain>
    </source>
</reference>
<feature type="compositionally biased region" description="Basic and acidic residues" evidence="1">
    <location>
        <begin position="1599"/>
        <end position="1614"/>
    </location>
</feature>
<feature type="compositionally biased region" description="Polar residues" evidence="1">
    <location>
        <begin position="1668"/>
        <end position="1679"/>
    </location>
</feature>
<evidence type="ECO:0008006" key="4">
    <source>
        <dbReference type="Google" id="ProtNLM"/>
    </source>
</evidence>
<organism evidence="2 3">
    <name type="scientific">Phytophthora sojae (strain P6497)</name>
    <name type="common">Soybean stem and root rot agent</name>
    <name type="synonym">Phytophthora megasperma f. sp. glycines</name>
    <dbReference type="NCBI Taxonomy" id="1094619"/>
    <lineage>
        <taxon>Eukaryota</taxon>
        <taxon>Sar</taxon>
        <taxon>Stramenopiles</taxon>
        <taxon>Oomycota</taxon>
        <taxon>Peronosporomycetes</taxon>
        <taxon>Peronosporales</taxon>
        <taxon>Peronosporaceae</taxon>
        <taxon>Phytophthora</taxon>
    </lineage>
</organism>
<feature type="compositionally biased region" description="Low complexity" evidence="1">
    <location>
        <begin position="810"/>
        <end position="822"/>
    </location>
</feature>
<keyword evidence="3" id="KW-1185">Reference proteome</keyword>
<sequence length="1775" mass="195361">MFVVPEITGGASVSHQSSDRRLELAVPSRDTPSTHLAYNCTTTAALWNLRQHPNVLNLETFDTMTDNSDVSNLIRTESVVDATAQARRLEASTFGFVKDSSCKYDCGDKGGDVGEIDVDKCWAKVDSKWTEQQCKLQFYAKNSDCTTECGYEGDTKTLPAKLMLRLLNDTVTVSNSGYQIFETGNCSDTSDPATNCCRITCENCFLNVSIASMFADVEVVGVSFEEAIEMELTGNANLQVALYVPNGYTVDETTQLKNASFTIPLGETGISVEITMGLDLRRKMSLQPHGSIVNIGATAELQSLTAGSLRSEKFHGVQITTNTSSKLAQSSIDLEMDLELTPSFQASLSLLNGLAKVGVKTEFLVFVELNSTFQYPDPFSGLFLQYLDESSLWHGGDCRLPHFMEYNDNAGYGEVNVSIPLSLAVSRAVNTTTELDVLSSSDRSSFSLFSGCVATAYDAEVLLSTAIDTVSALSGEKMDALRTILVWTLGMTDIDPEFVNITEVSARRRARNETFAAKVSDYVGLDIGAQPRGIKSSACRAMVIKMARCVRRRHDVRVGSSSAFPLKVEYAWPEAAPDFTEWWTAALATSKYLSDRMAMASQDAAWIAELGPVRLELCLAQDVSGIVIPPSILSPRECVALIQSLIFAAGFRFHNLIPMWFQSQSSRVTPSLVRSVVEDVQHFLAFELIEWRELASGVPFKIVLDASDAQDQTESNSGNTGSTLSQAVRAPILDYHAEDNDGDLLMSDYEAGLLGREFVLRLRVAALRRTRGPQVSSTGEPDSKRPQHGLPRPPSTQSVSSIPAAPPLSTPSLSSLSSYHASSESERASGTGVLAPQGPPSRSPSDLDSSLFGTTPGSNESTFSAASAARSSRGSSSSSSLWSGHDAARHISAIRYGPMVMTAQAGAIQSGAGGGVVEITRTALPRSSTAAVKQDDVVMSESDRTTVRSDRRSRASSGRQTTSRHERRSPLPSESDSSDEDRMRHRRSSRSKRAPSRSSRSTRSGRSSRSAMSMMSGASQVALNTMRQTQEALARMELNQGASAANAARLNEGLHSAFQAIQELAGRTATPQGSVQTGSRPDAPVPEPPSVPSTSPMSTMQAHEVAATIESARAEAARLEHEHAAAEFAERWRQQEAQAEAERTRWAEDVQRGLNAQLDLFQEKVHQIEAERERERESSRNIQRFQAHQLHNLRATRQENPVAQATLGSDSVSHVKTETGRETLYPVSSVPIQSGQAPIQSATPRADELLAAQLQATINSVLKARATTGAKARAVQAALAKDKQDAPAKDAKKVPVKQEPAKDAKDTRSGPRKRPSGGRSRGSGDPSGSDPDSSSDDGYDEGYSSSDSDDSLANVPTHSTSVTTKDGRTVMNFRPYVNSNSLEDFDDKASYHERTRWWERFLTLTVQGGWTDSMKVYELRLKLPTSARHWRAQLPRHVRDDWTQLSHAFKRKYCRSRMSDSERYYTIEQGRTESALDFFFRLNAAACKANMEFKRSSRTREMHIKRFIRKLTESKLRSSLKSQRLHSIDDLEFILRQYEDDHQDSGRENSASRPRDFRAGNVHRDRERERFIPKGPGRAYVVQSEDESDEEDRHVRFQDEVDEHRVEVAPKHDSVPPASTRPVDPDLVPPVLDEGVLRDAVFSVMTGSGWRPPPPGQQSGASRFGQPSAPQSPRRSNPDWNEFCEKCERPGHRQENCWIDIVCDRCHRRGHPMRVCKVNPCRICERFHEGPWELMKTIEALKKLAQDGGALKDILKNLLDQLLDDKANSGGPLNH</sequence>
<dbReference type="RefSeq" id="XP_009520509.1">
    <property type="nucleotide sequence ID" value="XM_009522214.1"/>
</dbReference>
<feature type="compositionally biased region" description="Low complexity" evidence="1">
    <location>
        <begin position="864"/>
        <end position="880"/>
    </location>
</feature>
<accession>G4Z0D5</accession>
<evidence type="ECO:0000313" key="2">
    <source>
        <dbReference type="EMBL" id="EGZ25221.1"/>
    </source>
</evidence>
<dbReference type="GeneID" id="20645400"/>
<gene>
    <name evidence="2" type="ORF">PHYSODRAFT_326274</name>
</gene>
<protein>
    <recommendedName>
        <fullName evidence="4">Retrotransposon gag domain-containing protein</fullName>
    </recommendedName>
</protein>
<feature type="compositionally biased region" description="Polar residues" evidence="1">
    <location>
        <begin position="852"/>
        <end position="863"/>
    </location>
</feature>
<feature type="region of interest" description="Disordered" evidence="1">
    <location>
        <begin position="1279"/>
        <end position="1363"/>
    </location>
</feature>
<feature type="compositionally biased region" description="Basic and acidic residues" evidence="1">
    <location>
        <begin position="1299"/>
        <end position="1309"/>
    </location>
</feature>
<dbReference type="InParanoid" id="G4Z0D5"/>
<evidence type="ECO:0000313" key="3">
    <source>
        <dbReference type="Proteomes" id="UP000002640"/>
    </source>
</evidence>
<feature type="region of interest" description="Disordered" evidence="1">
    <location>
        <begin position="1646"/>
        <end position="1679"/>
    </location>
</feature>
<dbReference type="EMBL" id="JH159152">
    <property type="protein sequence ID" value="EGZ25221.1"/>
    <property type="molecule type" value="Genomic_DNA"/>
</dbReference>
<feature type="compositionally biased region" description="Low complexity" evidence="1">
    <location>
        <begin position="1323"/>
        <end position="1332"/>
    </location>
</feature>
<feature type="compositionally biased region" description="Basic and acidic residues" evidence="1">
    <location>
        <begin position="1280"/>
        <end position="1293"/>
    </location>
</feature>
<feature type="compositionally biased region" description="Polar residues" evidence="1">
    <location>
        <begin position="1354"/>
        <end position="1363"/>
    </location>
</feature>
<feature type="compositionally biased region" description="Low complexity" evidence="1">
    <location>
        <begin position="996"/>
        <end position="1015"/>
    </location>
</feature>
<feature type="region of interest" description="Disordered" evidence="1">
    <location>
        <begin position="1542"/>
        <end position="1570"/>
    </location>
</feature>
<feature type="compositionally biased region" description="Basic and acidic residues" evidence="1">
    <location>
        <begin position="1553"/>
        <end position="1570"/>
    </location>
</feature>
<dbReference type="Proteomes" id="UP000002640">
    <property type="component" value="Unassembled WGS sequence"/>
</dbReference>
<feature type="region of interest" description="Disordered" evidence="1">
    <location>
        <begin position="769"/>
        <end position="884"/>
    </location>
</feature>
<dbReference type="KEGG" id="psoj:PHYSODRAFT_326274"/>
<name>G4Z0D5_PHYSP</name>
<feature type="compositionally biased region" description="Basic and acidic residues" evidence="1">
    <location>
        <begin position="933"/>
        <end position="953"/>
    </location>
</feature>
<feature type="region of interest" description="Disordered" evidence="1">
    <location>
        <begin position="1599"/>
        <end position="1631"/>
    </location>
</feature>
<dbReference type="PANTHER" id="PTHR33223:SF6">
    <property type="entry name" value="CCHC-TYPE DOMAIN-CONTAINING PROTEIN"/>
    <property type="match status" value="1"/>
</dbReference>
<feature type="compositionally biased region" description="Basic residues" evidence="1">
    <location>
        <begin position="984"/>
        <end position="995"/>
    </location>
</feature>